<keyword evidence="3" id="KW-1185">Reference proteome</keyword>
<dbReference type="Proteomes" id="UP001221757">
    <property type="component" value="Unassembled WGS sequence"/>
</dbReference>
<gene>
    <name evidence="2" type="ORF">B0H17DRAFT_1326532</name>
</gene>
<accession>A0AAD7M791</accession>
<evidence type="ECO:0000313" key="3">
    <source>
        <dbReference type="Proteomes" id="UP001221757"/>
    </source>
</evidence>
<feature type="compositionally biased region" description="Basic residues" evidence="1">
    <location>
        <begin position="89"/>
        <end position="103"/>
    </location>
</feature>
<dbReference type="EMBL" id="JARKIE010000010">
    <property type="protein sequence ID" value="KAJ7704363.1"/>
    <property type="molecule type" value="Genomic_DNA"/>
</dbReference>
<evidence type="ECO:0000256" key="1">
    <source>
        <dbReference type="SAM" id="MobiDB-lite"/>
    </source>
</evidence>
<sequence>MRTRPLSRFPHPPIYTYTHTRYLSHVALPTTRRDPPDVGERPARAQARGLAHKNRREEVRGRRSGQGRRPDGGIRQRQSRGAGGTSVRGVRRRKSPCAGRRRRGETDVDQNIPMLRLASDADSLLGLRGILGILYSMSYTMKTIPDDH</sequence>
<organism evidence="2 3">
    <name type="scientific">Mycena rosella</name>
    <name type="common">Pink bonnet</name>
    <name type="synonym">Agaricus rosellus</name>
    <dbReference type="NCBI Taxonomy" id="1033263"/>
    <lineage>
        <taxon>Eukaryota</taxon>
        <taxon>Fungi</taxon>
        <taxon>Dikarya</taxon>
        <taxon>Basidiomycota</taxon>
        <taxon>Agaricomycotina</taxon>
        <taxon>Agaricomycetes</taxon>
        <taxon>Agaricomycetidae</taxon>
        <taxon>Agaricales</taxon>
        <taxon>Marasmiineae</taxon>
        <taxon>Mycenaceae</taxon>
        <taxon>Mycena</taxon>
    </lineage>
</organism>
<comment type="caution">
    <text evidence="2">The sequence shown here is derived from an EMBL/GenBank/DDBJ whole genome shotgun (WGS) entry which is preliminary data.</text>
</comment>
<feature type="non-terminal residue" evidence="2">
    <location>
        <position position="1"/>
    </location>
</feature>
<protein>
    <submittedName>
        <fullName evidence="2">Uncharacterized protein</fullName>
    </submittedName>
</protein>
<feature type="region of interest" description="Disordered" evidence="1">
    <location>
        <begin position="28"/>
        <end position="106"/>
    </location>
</feature>
<name>A0AAD7M791_MYCRO</name>
<reference evidence="2" key="1">
    <citation type="submission" date="2023-03" db="EMBL/GenBank/DDBJ databases">
        <title>Massive genome expansion in bonnet fungi (Mycena s.s.) driven by repeated elements and novel gene families across ecological guilds.</title>
        <authorList>
            <consortium name="Lawrence Berkeley National Laboratory"/>
            <person name="Harder C.B."/>
            <person name="Miyauchi S."/>
            <person name="Viragh M."/>
            <person name="Kuo A."/>
            <person name="Thoen E."/>
            <person name="Andreopoulos B."/>
            <person name="Lu D."/>
            <person name="Skrede I."/>
            <person name="Drula E."/>
            <person name="Henrissat B."/>
            <person name="Morin E."/>
            <person name="Kohler A."/>
            <person name="Barry K."/>
            <person name="LaButti K."/>
            <person name="Morin E."/>
            <person name="Salamov A."/>
            <person name="Lipzen A."/>
            <person name="Mereny Z."/>
            <person name="Hegedus B."/>
            <person name="Baldrian P."/>
            <person name="Stursova M."/>
            <person name="Weitz H."/>
            <person name="Taylor A."/>
            <person name="Grigoriev I.V."/>
            <person name="Nagy L.G."/>
            <person name="Martin F."/>
            <person name="Kauserud H."/>
        </authorList>
    </citation>
    <scope>NUCLEOTIDE SEQUENCE</scope>
    <source>
        <strain evidence="2">CBHHK067</strain>
    </source>
</reference>
<feature type="compositionally biased region" description="Basic and acidic residues" evidence="1">
    <location>
        <begin position="31"/>
        <end position="43"/>
    </location>
</feature>
<dbReference type="AlphaFoldDB" id="A0AAD7M791"/>
<proteinExistence type="predicted"/>
<evidence type="ECO:0000313" key="2">
    <source>
        <dbReference type="EMBL" id="KAJ7704363.1"/>
    </source>
</evidence>